<dbReference type="InterPro" id="IPR000073">
    <property type="entry name" value="AB_hydrolase_1"/>
</dbReference>
<keyword evidence="2" id="KW-0443">Lipid metabolism</keyword>
<proteinExistence type="predicted"/>
<dbReference type="FunFam" id="3.40.50.1820:FF:000126">
    <property type="entry name" value="Lipase"/>
    <property type="match status" value="1"/>
</dbReference>
<organism evidence="4 5">
    <name type="scientific">Zostera marina</name>
    <name type="common">Eelgrass</name>
    <dbReference type="NCBI Taxonomy" id="29655"/>
    <lineage>
        <taxon>Eukaryota</taxon>
        <taxon>Viridiplantae</taxon>
        <taxon>Streptophyta</taxon>
        <taxon>Embryophyta</taxon>
        <taxon>Tracheophyta</taxon>
        <taxon>Spermatophyta</taxon>
        <taxon>Magnoliopsida</taxon>
        <taxon>Liliopsida</taxon>
        <taxon>Zosteraceae</taxon>
        <taxon>Zostera</taxon>
    </lineage>
</organism>
<evidence type="ECO:0000313" key="4">
    <source>
        <dbReference type="EMBL" id="KMZ63035.1"/>
    </source>
</evidence>
<feature type="domain" description="AB hydrolase-1" evidence="3">
    <location>
        <begin position="14"/>
        <end position="135"/>
    </location>
</feature>
<accession>A0A0K9P4B8</accession>
<sequence length="336" mass="37862">MQRISASGGAHRAPVLVQHGITMDGMSWMLNSPEESLPFILVGKGFDVWFGNTRGTKWSRRHATLNSSSKEYWNWSWDELVEYDFSATVGFVYGKTGQKLHYIGHSLGTLVALASLSEGKMVEKLRCAALLSPIAYLNHMTGLIGVLGAFSFMGEAIALLGPEEFNVKLPKIMKWLTMTPFCHNRNTNCLEDLINIITGENCCLDGMTMEHFLRYEPQPTSMRNMEHLAQISRNGVLAKYNYGNPMQNMQQYGMVTPPLYNLENISRNISLFFSYGGKDCLSDTIDVTHLLEKLKNHDSDKLTVHFVKEFGHADFVMGTSVKENVYNALVTFLNHQ</sequence>
<dbReference type="Gene3D" id="3.40.50.1820">
    <property type="entry name" value="alpha/beta hydrolase"/>
    <property type="match status" value="1"/>
</dbReference>
<name>A0A0K9P4B8_ZOSMR</name>
<dbReference type="GO" id="GO:0016042">
    <property type="term" value="P:lipid catabolic process"/>
    <property type="evidence" value="ECO:0007669"/>
    <property type="project" value="UniProtKB-KW"/>
</dbReference>
<dbReference type="GO" id="GO:0016298">
    <property type="term" value="F:lipase activity"/>
    <property type="evidence" value="ECO:0000318"/>
    <property type="project" value="GO_Central"/>
</dbReference>
<keyword evidence="5" id="KW-1185">Reference proteome</keyword>
<dbReference type="SUPFAM" id="SSF53474">
    <property type="entry name" value="alpha/beta-Hydrolases"/>
    <property type="match status" value="1"/>
</dbReference>
<dbReference type="InterPro" id="IPR029058">
    <property type="entry name" value="AB_hydrolase_fold"/>
</dbReference>
<dbReference type="AlphaFoldDB" id="A0A0K9P4B8"/>
<dbReference type="GO" id="GO:0006629">
    <property type="term" value="P:lipid metabolic process"/>
    <property type="evidence" value="ECO:0000318"/>
    <property type="project" value="GO_Central"/>
</dbReference>
<protein>
    <submittedName>
        <fullName evidence="4">Triacylglycerol lipase</fullName>
    </submittedName>
</protein>
<dbReference type="OMA" id="GHMPTKA"/>
<reference evidence="5" key="1">
    <citation type="journal article" date="2016" name="Nature">
        <title>The genome of the seagrass Zostera marina reveals angiosperm adaptation to the sea.</title>
        <authorList>
            <person name="Olsen J.L."/>
            <person name="Rouze P."/>
            <person name="Verhelst B."/>
            <person name="Lin Y.-C."/>
            <person name="Bayer T."/>
            <person name="Collen J."/>
            <person name="Dattolo E."/>
            <person name="De Paoli E."/>
            <person name="Dittami S."/>
            <person name="Maumus F."/>
            <person name="Michel G."/>
            <person name="Kersting A."/>
            <person name="Lauritano C."/>
            <person name="Lohaus R."/>
            <person name="Toepel M."/>
            <person name="Tonon T."/>
            <person name="Vanneste K."/>
            <person name="Amirebrahimi M."/>
            <person name="Brakel J."/>
            <person name="Bostroem C."/>
            <person name="Chovatia M."/>
            <person name="Grimwood J."/>
            <person name="Jenkins J.W."/>
            <person name="Jueterbock A."/>
            <person name="Mraz A."/>
            <person name="Stam W.T."/>
            <person name="Tice H."/>
            <person name="Bornberg-Bauer E."/>
            <person name="Green P.J."/>
            <person name="Pearson G.A."/>
            <person name="Procaccini G."/>
            <person name="Duarte C.M."/>
            <person name="Schmutz J."/>
            <person name="Reusch T.B.H."/>
            <person name="Van de Peer Y."/>
        </authorList>
    </citation>
    <scope>NUCLEOTIDE SEQUENCE [LARGE SCALE GENOMIC DNA]</scope>
    <source>
        <strain evidence="5">cv. Finnish</strain>
    </source>
</reference>
<comment type="caution">
    <text evidence="4">The sequence shown here is derived from an EMBL/GenBank/DDBJ whole genome shotgun (WGS) entry which is preliminary data.</text>
</comment>
<dbReference type="Proteomes" id="UP000036987">
    <property type="component" value="Unassembled WGS sequence"/>
</dbReference>
<dbReference type="PANTHER" id="PTHR11005">
    <property type="entry name" value="LYSOSOMAL ACID LIPASE-RELATED"/>
    <property type="match status" value="1"/>
</dbReference>
<evidence type="ECO:0000259" key="3">
    <source>
        <dbReference type="Pfam" id="PF00561"/>
    </source>
</evidence>
<dbReference type="EMBL" id="LFYR01001279">
    <property type="protein sequence ID" value="KMZ63035.1"/>
    <property type="molecule type" value="Genomic_DNA"/>
</dbReference>
<dbReference type="OrthoDB" id="9974421at2759"/>
<dbReference type="Pfam" id="PF00561">
    <property type="entry name" value="Abhydrolase_1"/>
    <property type="match status" value="1"/>
</dbReference>
<keyword evidence="1" id="KW-0442">Lipid degradation</keyword>
<evidence type="ECO:0000256" key="1">
    <source>
        <dbReference type="ARBA" id="ARBA00022963"/>
    </source>
</evidence>
<gene>
    <name evidence="4" type="ORF">ZOSMA_42G00750</name>
</gene>
<dbReference type="STRING" id="29655.A0A0K9P4B8"/>
<evidence type="ECO:0000313" key="5">
    <source>
        <dbReference type="Proteomes" id="UP000036987"/>
    </source>
</evidence>
<evidence type="ECO:0000256" key="2">
    <source>
        <dbReference type="ARBA" id="ARBA00023098"/>
    </source>
</evidence>